<feature type="compositionally biased region" description="Acidic residues" evidence="1">
    <location>
        <begin position="212"/>
        <end position="236"/>
    </location>
</feature>
<dbReference type="Proteomes" id="UP001360560">
    <property type="component" value="Unassembled WGS sequence"/>
</dbReference>
<evidence type="ECO:0000256" key="1">
    <source>
        <dbReference type="SAM" id="MobiDB-lite"/>
    </source>
</evidence>
<reference evidence="3 4" key="1">
    <citation type="journal article" date="2023" name="Elife">
        <title>Identification of key yeast species and microbe-microbe interactions impacting larval growth of Drosophila in the wild.</title>
        <authorList>
            <person name="Mure A."/>
            <person name="Sugiura Y."/>
            <person name="Maeda R."/>
            <person name="Honda K."/>
            <person name="Sakurai N."/>
            <person name="Takahashi Y."/>
            <person name="Watada M."/>
            <person name="Katoh T."/>
            <person name="Gotoh A."/>
            <person name="Gotoh Y."/>
            <person name="Taniguchi I."/>
            <person name="Nakamura K."/>
            <person name="Hayashi T."/>
            <person name="Katayama T."/>
            <person name="Uemura T."/>
            <person name="Hattori Y."/>
        </authorList>
    </citation>
    <scope>NUCLEOTIDE SEQUENCE [LARGE SCALE GENOMIC DNA]</scope>
    <source>
        <strain evidence="3 4">SC-9</strain>
    </source>
</reference>
<feature type="compositionally biased region" description="Acidic residues" evidence="1">
    <location>
        <begin position="73"/>
        <end position="85"/>
    </location>
</feature>
<organism evidence="3 4">
    <name type="scientific">Saccharomycopsis crataegensis</name>
    <dbReference type="NCBI Taxonomy" id="43959"/>
    <lineage>
        <taxon>Eukaryota</taxon>
        <taxon>Fungi</taxon>
        <taxon>Dikarya</taxon>
        <taxon>Ascomycota</taxon>
        <taxon>Saccharomycotina</taxon>
        <taxon>Saccharomycetes</taxon>
        <taxon>Saccharomycopsidaceae</taxon>
        <taxon>Saccharomycopsis</taxon>
    </lineage>
</organism>
<gene>
    <name evidence="3" type="ORF">DASC09_037400</name>
</gene>
<protein>
    <recommendedName>
        <fullName evidence="2">DUF3020 domain-containing protein</fullName>
    </recommendedName>
</protein>
<dbReference type="EMBL" id="BTFZ01000011">
    <property type="protein sequence ID" value="GMM36415.1"/>
    <property type="molecule type" value="Genomic_DNA"/>
</dbReference>
<evidence type="ECO:0000259" key="2">
    <source>
        <dbReference type="Pfam" id="PF11223"/>
    </source>
</evidence>
<feature type="region of interest" description="Disordered" evidence="1">
    <location>
        <begin position="851"/>
        <end position="921"/>
    </location>
</feature>
<feature type="compositionally biased region" description="Basic and acidic residues" evidence="1">
    <location>
        <begin position="201"/>
        <end position="211"/>
    </location>
</feature>
<sequence length="1149" mass="125769">MDISPEYSQGTGDGHNDNENNDTVGNSIVSELLGADDNDDTFGDDHHDANNNITDALANVTDSIANHIMATGNDEEEKDTKEDETENSHSTLQADGGEYSDAIADIVGNIFSEITASHADDGQENDFSEDEEAVPMDKNEDQNQLDKGKQREQEKLMDIDINDQLTNQKPQNETSNFDQANNNNNDVHNDATNKDNNNNGKDNDNDNKNNSEDDDQYDNENNEEIEEDEDEDDDDSHFDIGSAVNDAIAQIVNQTINDTADEGNHESKDSRDNSMVQEEVESKDDKDEEMEDAFEDSQITSNFEDAISKMVSETVNQISESNESNKDNIDEEMDQQTHNENALQSQEDDARDSMNNVMNDTIAQLVSDTISQAKQHSDASKQMEKPSEEEDMSSTEMLISGAVNEIMKNVSAEAADSTTRTSDITAGAGDLGDDAIAQIVESVVQSIPRHTEEISGDKPLQQSNDDFQLAMNEMIRSVADEIVSDDEADPNDLQFAIEEMVKNVVDETYEDHATSVTPTTRTSLIDSLLSNSELTNSIVANTLNQRRLSQQIGDSKYYRKPLDLAEELLKNRSVISAREYANTPNLRDLLNKHASQAVASGLNTTLPYRTSFYSGNYAKTEGPHTASSITTSLSKNLNQLDKGAKASITTSRLSTTRTPSSGQSPMTQSMVQALDSVIQKILSNSKLASALQIDDKEKTRLDNRTRKQKWREKNNARNKDNDLRFRVSKRASTLFGENESEEKRKWINEEFDRRKAKRIERLKKMNKDDNAVYTTPNARRKSAANTITSGLLSLVNSTKLSELSADTTQELNSAINNALETVNLSIDMSHEQLTSAVTQYLANFFHLNVSKSSSQDSESPQSSLSNVNSKVLPPSSTPDRELTSLVKSNATGGSVYSRNNTRKSFVTSNNKPPNSSIIDPSIMALGNKESSTSEDVNKDLSKVFSDISLLPSKRKPESEKPVSSNKRPDAGAKSDENLSTSNVKSVTSFRLPIYRKNISSSIVTVVKNAAKTTSSPVVNSAVSDPKASASIKPALNAFNDANKKTDGSSAVAAKELSPNVGSSTSTSSSAQQANSGAKTVAATASSKPSFVRPKKPSILSTLDMQRPRPRPRPSLNSILAKQTGGGTPGKPRIGMGSFRRPLYKSTTSN</sequence>
<feature type="compositionally biased region" description="Low complexity" evidence="1">
    <location>
        <begin position="647"/>
        <end position="661"/>
    </location>
</feature>
<name>A0AAV5QNB7_9ASCO</name>
<feature type="domain" description="DUF3020" evidence="2">
    <location>
        <begin position="703"/>
        <end position="751"/>
    </location>
</feature>
<evidence type="ECO:0000313" key="3">
    <source>
        <dbReference type="EMBL" id="GMM36415.1"/>
    </source>
</evidence>
<feature type="compositionally biased region" description="Low complexity" evidence="1">
    <location>
        <begin position="176"/>
        <end position="186"/>
    </location>
</feature>
<dbReference type="RefSeq" id="XP_064853411.1">
    <property type="nucleotide sequence ID" value="XM_064997339.1"/>
</dbReference>
<feature type="region of interest" description="Disordered" evidence="1">
    <location>
        <begin position="699"/>
        <end position="724"/>
    </location>
</feature>
<feature type="compositionally biased region" description="Low complexity" evidence="1">
    <location>
        <begin position="851"/>
        <end position="865"/>
    </location>
</feature>
<feature type="region of interest" description="Disordered" evidence="1">
    <location>
        <begin position="646"/>
        <end position="666"/>
    </location>
</feature>
<feature type="compositionally biased region" description="Polar residues" evidence="1">
    <location>
        <begin position="1"/>
        <end position="10"/>
    </location>
</feature>
<dbReference type="InterPro" id="IPR021386">
    <property type="entry name" value="SPP41_DUF3020"/>
</dbReference>
<feature type="compositionally biased region" description="Acidic residues" evidence="1">
    <location>
        <begin position="278"/>
        <end position="295"/>
    </location>
</feature>
<dbReference type="Pfam" id="PF11223">
    <property type="entry name" value="DUF3020"/>
    <property type="match status" value="1"/>
</dbReference>
<dbReference type="AlphaFoldDB" id="A0AAV5QNB7"/>
<keyword evidence="4" id="KW-1185">Reference proteome</keyword>
<feature type="region of interest" description="Disordered" evidence="1">
    <location>
        <begin position="119"/>
        <end position="153"/>
    </location>
</feature>
<dbReference type="GeneID" id="90074390"/>
<feature type="compositionally biased region" description="Basic and acidic residues" evidence="1">
    <location>
        <begin position="954"/>
        <end position="976"/>
    </location>
</feature>
<feature type="compositionally biased region" description="Polar residues" evidence="1">
    <location>
        <begin position="885"/>
        <end position="918"/>
    </location>
</feature>
<feature type="region of interest" description="Disordered" evidence="1">
    <location>
        <begin position="67"/>
        <end position="98"/>
    </location>
</feature>
<accession>A0AAV5QNB7</accession>
<feature type="compositionally biased region" description="Low complexity" evidence="1">
    <location>
        <begin position="1057"/>
        <end position="1076"/>
    </location>
</feature>
<feature type="compositionally biased region" description="Basic and acidic residues" evidence="1">
    <location>
        <begin position="375"/>
        <end position="386"/>
    </location>
</feature>
<feature type="compositionally biased region" description="Basic and acidic residues" evidence="1">
    <location>
        <begin position="135"/>
        <end position="153"/>
    </location>
</feature>
<feature type="region of interest" description="Disordered" evidence="1">
    <location>
        <begin position="167"/>
        <end position="300"/>
    </location>
</feature>
<evidence type="ECO:0000313" key="4">
    <source>
        <dbReference type="Proteomes" id="UP001360560"/>
    </source>
</evidence>
<feature type="region of interest" description="Disordered" evidence="1">
    <location>
        <begin position="1"/>
        <end position="49"/>
    </location>
</feature>
<feature type="compositionally biased region" description="Acidic residues" evidence="1">
    <location>
        <begin position="122"/>
        <end position="134"/>
    </location>
</feature>
<feature type="region of interest" description="Disordered" evidence="1">
    <location>
        <begin position="951"/>
        <end position="982"/>
    </location>
</feature>
<comment type="caution">
    <text evidence="3">The sequence shown here is derived from an EMBL/GenBank/DDBJ whole genome shotgun (WGS) entry which is preliminary data.</text>
</comment>
<feature type="region of interest" description="Disordered" evidence="1">
    <location>
        <begin position="371"/>
        <end position="394"/>
    </location>
</feature>
<proteinExistence type="predicted"/>
<feature type="compositionally biased region" description="Basic and acidic residues" evidence="1">
    <location>
        <begin position="262"/>
        <end position="272"/>
    </location>
</feature>
<feature type="region of interest" description="Disordered" evidence="1">
    <location>
        <begin position="1049"/>
        <end position="1149"/>
    </location>
</feature>